<accession>A0A1Y1Q721</accession>
<dbReference type="EMBL" id="MTEJ01000790">
    <property type="protein sequence ID" value="OQW97777.1"/>
    <property type="molecule type" value="Genomic_DNA"/>
</dbReference>
<dbReference type="AlphaFoldDB" id="A0A1Y1Q721"/>
<dbReference type="CDD" id="cd09872">
    <property type="entry name" value="PIN_Sll0205-like"/>
    <property type="match status" value="1"/>
</dbReference>
<evidence type="ECO:0000259" key="1">
    <source>
        <dbReference type="Pfam" id="PF01850"/>
    </source>
</evidence>
<dbReference type="Pfam" id="PF01850">
    <property type="entry name" value="PIN"/>
    <property type="match status" value="1"/>
</dbReference>
<dbReference type="PANTHER" id="PTHR36173">
    <property type="entry name" value="RIBONUCLEASE VAPC16-RELATED"/>
    <property type="match status" value="1"/>
</dbReference>
<reference evidence="2 3" key="1">
    <citation type="submission" date="2017-01" db="EMBL/GenBank/DDBJ databases">
        <title>Novel large sulfur bacteria in the metagenomes of groundwater-fed chemosynthetic microbial mats in the Lake Huron basin.</title>
        <authorList>
            <person name="Sharrar A.M."/>
            <person name="Flood B.E."/>
            <person name="Bailey J.V."/>
            <person name="Jones D.S."/>
            <person name="Biddanda B."/>
            <person name="Ruberg S.A."/>
            <person name="Marcus D.N."/>
            <person name="Dick G.J."/>
        </authorList>
    </citation>
    <scope>NUCLEOTIDE SEQUENCE [LARGE SCALE GENOMIC DNA]</scope>
    <source>
        <strain evidence="2">A8</strain>
    </source>
</reference>
<protein>
    <submittedName>
        <fullName evidence="2">Twitching motility protein PilT</fullName>
    </submittedName>
</protein>
<proteinExistence type="predicted"/>
<dbReference type="InterPro" id="IPR052919">
    <property type="entry name" value="TA_system_RNase"/>
</dbReference>
<comment type="caution">
    <text evidence="2">The sequence shown here is derived from an EMBL/GenBank/DDBJ whole genome shotgun (WGS) entry which is preliminary data.</text>
</comment>
<dbReference type="PANTHER" id="PTHR36173:SF1">
    <property type="entry name" value="RIBONUCLEASE VAPC22"/>
    <property type="match status" value="1"/>
</dbReference>
<dbReference type="InterPro" id="IPR029060">
    <property type="entry name" value="PIN-like_dom_sf"/>
</dbReference>
<evidence type="ECO:0000313" key="3">
    <source>
        <dbReference type="Proteomes" id="UP000192491"/>
    </source>
</evidence>
<dbReference type="SUPFAM" id="SSF88723">
    <property type="entry name" value="PIN domain-like"/>
    <property type="match status" value="1"/>
</dbReference>
<dbReference type="InterPro" id="IPR041705">
    <property type="entry name" value="PIN_Sll0205"/>
</dbReference>
<evidence type="ECO:0000313" key="2">
    <source>
        <dbReference type="EMBL" id="OQW97777.1"/>
    </source>
</evidence>
<gene>
    <name evidence="2" type="ORF">BWK73_53835</name>
</gene>
<dbReference type="Proteomes" id="UP000192491">
    <property type="component" value="Unassembled WGS sequence"/>
</dbReference>
<organism evidence="2 3">
    <name type="scientific">Thiothrix lacustris</name>
    <dbReference type="NCBI Taxonomy" id="525917"/>
    <lineage>
        <taxon>Bacteria</taxon>
        <taxon>Pseudomonadati</taxon>
        <taxon>Pseudomonadota</taxon>
        <taxon>Gammaproteobacteria</taxon>
        <taxon>Thiotrichales</taxon>
        <taxon>Thiotrichaceae</taxon>
        <taxon>Thiothrix</taxon>
    </lineage>
</organism>
<sequence>MELFTVIILDTHIWLWWVNQNTNLLKPTWLEHIEQAEQVGVSAMSLFEVAWLEQHNRIQLPCSRLEWFAKALSGSGVQLMPVSPEIADQAVSLHEHHSDPQDRIIIATAIIHDALLLSADGKFKLYNELNGKLIQ</sequence>
<dbReference type="Gene3D" id="3.40.50.1010">
    <property type="entry name" value="5'-nuclease"/>
    <property type="match status" value="1"/>
</dbReference>
<feature type="domain" description="PIN" evidence="1">
    <location>
        <begin position="7"/>
        <end position="126"/>
    </location>
</feature>
<dbReference type="InterPro" id="IPR002716">
    <property type="entry name" value="PIN_dom"/>
</dbReference>
<name>A0A1Y1Q721_9GAMM</name>